<accession>A0ABV0AV28</accession>
<dbReference type="Proteomes" id="UP001447516">
    <property type="component" value="Unassembled WGS sequence"/>
</dbReference>
<protein>
    <submittedName>
        <fullName evidence="1">Uncharacterized protein</fullName>
    </submittedName>
</protein>
<evidence type="ECO:0000313" key="1">
    <source>
        <dbReference type="EMBL" id="MEN3538722.1"/>
    </source>
</evidence>
<dbReference type="RefSeq" id="WP_346228645.1">
    <property type="nucleotide sequence ID" value="NZ_JBDJAW010000025.1"/>
</dbReference>
<gene>
    <name evidence="1" type="ORF">AAH991_26670</name>
</gene>
<dbReference type="EMBL" id="JBDJAW010000025">
    <property type="protein sequence ID" value="MEN3538722.1"/>
    <property type="molecule type" value="Genomic_DNA"/>
</dbReference>
<evidence type="ECO:0000313" key="2">
    <source>
        <dbReference type="Proteomes" id="UP001447516"/>
    </source>
</evidence>
<sequence length="156" mass="16922">MNDEDPAALLALRDSFAALGAADPDSWALSEISEGIPQLARFLALRRVWPELIDSWAAPGALENIPAAARLLAHGADRHDLAQLARVAAYEAVFGLLYNLTAAGRDSEAPDVSPGWRLMETTASGELTGRAVRHLHEDLLTMDPSGRDGRDLWDRQ</sequence>
<comment type="caution">
    <text evidence="1">The sequence shown here is derived from an EMBL/GenBank/DDBJ whole genome shotgun (WGS) entry which is preliminary data.</text>
</comment>
<proteinExistence type="predicted"/>
<reference evidence="1 2" key="1">
    <citation type="submission" date="2024-05" db="EMBL/GenBank/DDBJ databases">
        <title>Microbispora sp.ZYX-F-249.</title>
        <authorList>
            <person name="Xie H."/>
        </authorList>
    </citation>
    <scope>NUCLEOTIDE SEQUENCE [LARGE SCALE GENOMIC DNA]</scope>
    <source>
        <strain evidence="1 2">ZYX-F-249</strain>
    </source>
</reference>
<name>A0ABV0AV28_9ACTN</name>
<organism evidence="1 2">
    <name type="scientific">Microbispora maris</name>
    <dbReference type="NCBI Taxonomy" id="3144104"/>
    <lineage>
        <taxon>Bacteria</taxon>
        <taxon>Bacillati</taxon>
        <taxon>Actinomycetota</taxon>
        <taxon>Actinomycetes</taxon>
        <taxon>Streptosporangiales</taxon>
        <taxon>Streptosporangiaceae</taxon>
        <taxon>Microbispora</taxon>
    </lineage>
</organism>
<keyword evidence="2" id="KW-1185">Reference proteome</keyword>